<reference evidence="8 9" key="1">
    <citation type="submission" date="2017-07" db="EMBL/GenBank/DDBJ databases">
        <title>Bifidobacterium novel species.</title>
        <authorList>
            <person name="Lugli G.A."/>
            <person name="Milani C."/>
            <person name="Duranti S."/>
            <person name="Mangifesta M."/>
        </authorList>
    </citation>
    <scope>NUCLEOTIDE SEQUENCE [LARGE SCALE GENOMIC DNA]</scope>
    <source>
        <strain evidence="9">Uis1B</strain>
    </source>
</reference>
<protein>
    <recommendedName>
        <fullName evidence="6">Probable membrane transporter protein</fullName>
    </recommendedName>
</protein>
<evidence type="ECO:0000256" key="3">
    <source>
        <dbReference type="ARBA" id="ARBA00022692"/>
    </source>
</evidence>
<dbReference type="EMBL" id="NMWU01000053">
    <property type="protein sequence ID" value="PLS29972.1"/>
    <property type="molecule type" value="Genomic_DNA"/>
</dbReference>
<comment type="caution">
    <text evidence="8">The sequence shown here is derived from an EMBL/GenBank/DDBJ whole genome shotgun (WGS) entry which is preliminary data.</text>
</comment>
<dbReference type="PANTHER" id="PTHR43701:SF2">
    <property type="entry name" value="MEMBRANE TRANSPORTER PROTEIN YJNA-RELATED"/>
    <property type="match status" value="1"/>
</dbReference>
<keyword evidence="3 6" id="KW-0812">Transmembrane</keyword>
<evidence type="ECO:0000256" key="2">
    <source>
        <dbReference type="ARBA" id="ARBA00009142"/>
    </source>
</evidence>
<feature type="transmembrane region" description="Helical" evidence="6">
    <location>
        <begin position="275"/>
        <end position="294"/>
    </location>
</feature>
<name>A0A2N5J6Y4_9BIFI</name>
<keyword evidence="5 6" id="KW-0472">Membrane</keyword>
<comment type="similarity">
    <text evidence="2 6">Belongs to the 4-toluene sulfonate uptake permease (TSUP) (TC 2.A.102) family.</text>
</comment>
<feature type="transmembrane region" description="Helical" evidence="6">
    <location>
        <begin position="216"/>
        <end position="236"/>
    </location>
</feature>
<keyword evidence="4 6" id="KW-1133">Transmembrane helix</keyword>
<dbReference type="AlphaFoldDB" id="A0A2N5J6Y4"/>
<comment type="subcellular location">
    <subcellularLocation>
        <location evidence="6">Cell membrane</location>
        <topology evidence="6">Multi-pass membrane protein</topology>
    </subcellularLocation>
    <subcellularLocation>
        <location evidence="1">Membrane</location>
        <topology evidence="1">Multi-pass membrane protein</topology>
    </subcellularLocation>
</comment>
<dbReference type="InterPro" id="IPR002781">
    <property type="entry name" value="TM_pro_TauE-like"/>
</dbReference>
<evidence type="ECO:0000313" key="9">
    <source>
        <dbReference type="Proteomes" id="UP000235050"/>
    </source>
</evidence>
<feature type="transmembrane region" description="Helical" evidence="6">
    <location>
        <begin position="49"/>
        <end position="82"/>
    </location>
</feature>
<evidence type="ECO:0000256" key="6">
    <source>
        <dbReference type="RuleBase" id="RU363041"/>
    </source>
</evidence>
<feature type="transmembrane region" description="Helical" evidence="6">
    <location>
        <begin position="143"/>
        <end position="163"/>
    </location>
</feature>
<feature type="transmembrane region" description="Helical" evidence="6">
    <location>
        <begin position="175"/>
        <end position="204"/>
    </location>
</feature>
<evidence type="ECO:0000256" key="4">
    <source>
        <dbReference type="ARBA" id="ARBA00022989"/>
    </source>
</evidence>
<keyword evidence="9" id="KW-1185">Reference proteome</keyword>
<dbReference type="PANTHER" id="PTHR43701">
    <property type="entry name" value="MEMBRANE TRANSPORTER PROTEIN MJ0441-RELATED"/>
    <property type="match status" value="1"/>
</dbReference>
<organism evidence="8 9">
    <name type="scientific">Bifidobacterium margollesii</name>
    <dbReference type="NCBI Taxonomy" id="2020964"/>
    <lineage>
        <taxon>Bacteria</taxon>
        <taxon>Bacillati</taxon>
        <taxon>Actinomycetota</taxon>
        <taxon>Actinomycetes</taxon>
        <taxon>Bifidobacteriales</taxon>
        <taxon>Bifidobacteriaceae</taxon>
        <taxon>Bifidobacterium</taxon>
    </lineage>
</organism>
<feature type="region of interest" description="Disordered" evidence="7">
    <location>
        <begin position="1"/>
        <end position="23"/>
    </location>
</feature>
<feature type="transmembrane region" description="Helical" evidence="6">
    <location>
        <begin position="116"/>
        <end position="137"/>
    </location>
</feature>
<gene>
    <name evidence="8" type="ORF">Uis1B_2193</name>
</gene>
<evidence type="ECO:0000256" key="1">
    <source>
        <dbReference type="ARBA" id="ARBA00004141"/>
    </source>
</evidence>
<keyword evidence="6" id="KW-1003">Cell membrane</keyword>
<feature type="transmembrane region" description="Helical" evidence="6">
    <location>
        <begin position="88"/>
        <end position="109"/>
    </location>
</feature>
<feature type="transmembrane region" description="Helical" evidence="6">
    <location>
        <begin position="248"/>
        <end position="269"/>
    </location>
</feature>
<evidence type="ECO:0000313" key="8">
    <source>
        <dbReference type="EMBL" id="PLS29972.1"/>
    </source>
</evidence>
<proteinExistence type="inferred from homology"/>
<dbReference type="Pfam" id="PF01925">
    <property type="entry name" value="TauE"/>
    <property type="match status" value="1"/>
</dbReference>
<sequence length="310" mass="32018">MTEERNNETMDNGDSGTVIDNAKTDTTVRADNAEGAATLEAEGRPASHVWMMLIGVGLVSGILSGMFGIGGGTVIVPALVFLGLSQRHAAATSLAAIVPTSITGVISYATGGDVDWIAALLLACGLVVGSQIGSWLLSRLPEVVLRWVFVVFLCFVITSQIVFTPSRDQTIHMTVITGVLLALLGVVIGTLAGLLGIGGGAVMVPALSVLFGASDLIARGTSLLAMFPSSIAGTAANWRRKLVHLKNGLAIGVTAAIVAPLGTMIAGAVSPRMGANLFAIYLGVLLIRSLWTAIKITPGLREKLPHKSGR</sequence>
<evidence type="ECO:0000256" key="5">
    <source>
        <dbReference type="ARBA" id="ARBA00023136"/>
    </source>
</evidence>
<dbReference type="InterPro" id="IPR051598">
    <property type="entry name" value="TSUP/Inactive_protease-like"/>
</dbReference>
<dbReference type="GO" id="GO:0005886">
    <property type="term" value="C:plasma membrane"/>
    <property type="evidence" value="ECO:0007669"/>
    <property type="project" value="UniProtKB-SubCell"/>
</dbReference>
<evidence type="ECO:0000256" key="7">
    <source>
        <dbReference type="SAM" id="MobiDB-lite"/>
    </source>
</evidence>
<dbReference type="Proteomes" id="UP000235050">
    <property type="component" value="Unassembled WGS sequence"/>
</dbReference>
<accession>A0A2N5J6Y4</accession>